<evidence type="ECO:0000256" key="1">
    <source>
        <dbReference type="ARBA" id="ARBA00000085"/>
    </source>
</evidence>
<dbReference type="InterPro" id="IPR003594">
    <property type="entry name" value="HATPase_dom"/>
</dbReference>
<keyword evidence="10" id="KW-1185">Reference proteome</keyword>
<keyword evidence="3" id="KW-0597">Phosphoprotein</keyword>
<sequence>MNLSPGLTDLLSFQVDSALELDGEGILLENENLPKGKFFDNIKPIPGQPIYLRWEETHKNEFFHHLENLKVKGNLEKWFYFGKASEKEDASFLLSLCRAEGSDRLVLFATTVPLSAFSHVRDKLNLSISDQIQESEEKFRKTFYNSSIGIALVSPNGNWMDVNDAVCSMLGYSGVELRGLTFQDITHPEDLDGDLELVGKTLRGQISSYNLEKRYIHKNGKVVHALLSVSLVRSPLGEPKFFISQLINMTETKELFLALERKNLLLEATSSDLEKKIDQLEEFNRIVAHNLRGSIGNVVSLVALLKEGGPNVDSVEVTGLLDDSSRAVLDNLQTLMKVLEVRANHGVEFEELNFQKTLQPILAILSGNIRNKRAKISYDFKIPSVLYPKVYLESIFYNLLDNALKYTHADKEPQINVSTYMENGRTVLAVQDNGLGIDLKFYGDQIFKYKKIFHRGFESNGVGLFMTKNQIETFGGSIDVKSKVGEGSTFTVTFV</sequence>
<keyword evidence="4" id="KW-0808">Transferase</keyword>
<comment type="caution">
    <text evidence="9">The sequence shown here is derived from an EMBL/GenBank/DDBJ whole genome shotgun (WGS) entry which is preliminary data.</text>
</comment>
<dbReference type="EMBL" id="RQHV01000002">
    <property type="protein sequence ID" value="TGN14531.1"/>
    <property type="molecule type" value="Genomic_DNA"/>
</dbReference>
<dbReference type="SMART" id="SM00091">
    <property type="entry name" value="PAS"/>
    <property type="match status" value="1"/>
</dbReference>
<reference evidence="9" key="1">
    <citation type="journal article" date="2019" name="PLoS Negl. Trop. Dis.">
        <title>Revisiting the worldwide diversity of Leptospira species in the environment.</title>
        <authorList>
            <person name="Vincent A.T."/>
            <person name="Schiettekatte O."/>
            <person name="Bourhy P."/>
            <person name="Veyrier F.J."/>
            <person name="Picardeau M."/>
        </authorList>
    </citation>
    <scope>NUCLEOTIDE SEQUENCE [LARGE SCALE GENOMIC DNA]</scope>
    <source>
        <strain evidence="9">201400974</strain>
    </source>
</reference>
<proteinExistence type="predicted"/>
<evidence type="ECO:0000313" key="9">
    <source>
        <dbReference type="EMBL" id="TGN14531.1"/>
    </source>
</evidence>
<gene>
    <name evidence="9" type="ORF">EHS11_00615</name>
</gene>
<dbReference type="SMART" id="SM00387">
    <property type="entry name" value="HATPase_c"/>
    <property type="match status" value="1"/>
</dbReference>
<evidence type="ECO:0000256" key="3">
    <source>
        <dbReference type="ARBA" id="ARBA00022553"/>
    </source>
</evidence>
<evidence type="ECO:0000259" key="7">
    <source>
        <dbReference type="PROSITE" id="PS50112"/>
    </source>
</evidence>
<dbReference type="SUPFAM" id="SSF55785">
    <property type="entry name" value="PYP-like sensor domain (PAS domain)"/>
    <property type="match status" value="1"/>
</dbReference>
<name>A0A4R9LXQ2_9LEPT</name>
<protein>
    <recommendedName>
        <fullName evidence="2">histidine kinase</fullName>
        <ecNumber evidence="2">2.7.13.3</ecNumber>
    </recommendedName>
</protein>
<dbReference type="GO" id="GO:0004673">
    <property type="term" value="F:protein histidine kinase activity"/>
    <property type="evidence" value="ECO:0007669"/>
    <property type="project" value="UniProtKB-EC"/>
</dbReference>
<dbReference type="InterPro" id="IPR052162">
    <property type="entry name" value="Sensor_kinase/Photoreceptor"/>
</dbReference>
<organism evidence="9 10">
    <name type="scientific">Leptospira ilyithenensis</name>
    <dbReference type="NCBI Taxonomy" id="2484901"/>
    <lineage>
        <taxon>Bacteria</taxon>
        <taxon>Pseudomonadati</taxon>
        <taxon>Spirochaetota</taxon>
        <taxon>Spirochaetia</taxon>
        <taxon>Leptospirales</taxon>
        <taxon>Leptospiraceae</taxon>
        <taxon>Leptospira</taxon>
    </lineage>
</organism>
<evidence type="ECO:0000256" key="4">
    <source>
        <dbReference type="ARBA" id="ARBA00022679"/>
    </source>
</evidence>
<feature type="domain" description="Histidine kinase" evidence="6">
    <location>
        <begin position="286"/>
        <end position="495"/>
    </location>
</feature>
<evidence type="ECO:0000259" key="8">
    <source>
        <dbReference type="PROSITE" id="PS50113"/>
    </source>
</evidence>
<dbReference type="InterPro" id="IPR005467">
    <property type="entry name" value="His_kinase_dom"/>
</dbReference>
<dbReference type="SUPFAM" id="SSF55874">
    <property type="entry name" value="ATPase domain of HSP90 chaperone/DNA topoisomerase II/histidine kinase"/>
    <property type="match status" value="1"/>
</dbReference>
<accession>A0A4R9LXQ2</accession>
<evidence type="ECO:0000256" key="5">
    <source>
        <dbReference type="ARBA" id="ARBA00022777"/>
    </source>
</evidence>
<dbReference type="InterPro" id="IPR004358">
    <property type="entry name" value="Sig_transdc_His_kin-like_C"/>
</dbReference>
<dbReference type="SMART" id="SM00086">
    <property type="entry name" value="PAC"/>
    <property type="match status" value="1"/>
</dbReference>
<dbReference type="PROSITE" id="PS50109">
    <property type="entry name" value="HIS_KIN"/>
    <property type="match status" value="1"/>
</dbReference>
<dbReference type="PANTHER" id="PTHR43304:SF1">
    <property type="entry name" value="PAC DOMAIN-CONTAINING PROTEIN"/>
    <property type="match status" value="1"/>
</dbReference>
<dbReference type="CDD" id="cd00130">
    <property type="entry name" value="PAS"/>
    <property type="match status" value="1"/>
</dbReference>
<dbReference type="RefSeq" id="WP_135762484.1">
    <property type="nucleotide sequence ID" value="NZ_RQHV01000002.1"/>
</dbReference>
<dbReference type="OrthoDB" id="344048at2"/>
<dbReference type="InterPro" id="IPR036890">
    <property type="entry name" value="HATPase_C_sf"/>
</dbReference>
<dbReference type="InterPro" id="IPR000014">
    <property type="entry name" value="PAS"/>
</dbReference>
<comment type="catalytic activity">
    <reaction evidence="1">
        <text>ATP + protein L-histidine = ADP + protein N-phospho-L-histidine.</text>
        <dbReference type="EC" id="2.7.13.3"/>
    </reaction>
</comment>
<evidence type="ECO:0000256" key="2">
    <source>
        <dbReference type="ARBA" id="ARBA00012438"/>
    </source>
</evidence>
<dbReference type="InterPro" id="IPR035965">
    <property type="entry name" value="PAS-like_dom_sf"/>
</dbReference>
<dbReference type="InterPro" id="IPR001610">
    <property type="entry name" value="PAC"/>
</dbReference>
<dbReference type="EC" id="2.7.13.3" evidence="2"/>
<dbReference type="Proteomes" id="UP000298264">
    <property type="component" value="Unassembled WGS sequence"/>
</dbReference>
<dbReference type="Pfam" id="PF08447">
    <property type="entry name" value="PAS_3"/>
    <property type="match status" value="1"/>
</dbReference>
<dbReference type="PRINTS" id="PR00344">
    <property type="entry name" value="BCTRLSENSOR"/>
</dbReference>
<dbReference type="NCBIfam" id="TIGR00229">
    <property type="entry name" value="sensory_box"/>
    <property type="match status" value="1"/>
</dbReference>
<dbReference type="PROSITE" id="PS50113">
    <property type="entry name" value="PAC"/>
    <property type="match status" value="1"/>
</dbReference>
<keyword evidence="5" id="KW-0418">Kinase</keyword>
<dbReference type="Pfam" id="PF02518">
    <property type="entry name" value="HATPase_c"/>
    <property type="match status" value="1"/>
</dbReference>
<dbReference type="InterPro" id="IPR000700">
    <property type="entry name" value="PAS-assoc_C"/>
</dbReference>
<dbReference type="AlphaFoldDB" id="A0A4R9LXQ2"/>
<feature type="domain" description="PAC" evidence="8">
    <location>
        <begin position="209"/>
        <end position="261"/>
    </location>
</feature>
<feature type="domain" description="PAS" evidence="7">
    <location>
        <begin position="135"/>
        <end position="205"/>
    </location>
</feature>
<evidence type="ECO:0000259" key="6">
    <source>
        <dbReference type="PROSITE" id="PS50109"/>
    </source>
</evidence>
<evidence type="ECO:0000313" key="10">
    <source>
        <dbReference type="Proteomes" id="UP000298264"/>
    </source>
</evidence>
<dbReference type="PANTHER" id="PTHR43304">
    <property type="entry name" value="PHYTOCHROME-LIKE PROTEIN CPH1"/>
    <property type="match status" value="1"/>
</dbReference>
<dbReference type="Gene3D" id="3.30.450.20">
    <property type="entry name" value="PAS domain"/>
    <property type="match status" value="1"/>
</dbReference>
<dbReference type="PROSITE" id="PS50112">
    <property type="entry name" value="PAS"/>
    <property type="match status" value="1"/>
</dbReference>
<dbReference type="Gene3D" id="3.30.565.10">
    <property type="entry name" value="Histidine kinase-like ATPase, C-terminal domain"/>
    <property type="match status" value="1"/>
</dbReference>
<dbReference type="InterPro" id="IPR013655">
    <property type="entry name" value="PAS_fold_3"/>
</dbReference>